<dbReference type="Proteomes" id="UP000008141">
    <property type="component" value="Unassembled WGS sequence"/>
</dbReference>
<dbReference type="FunCoup" id="E1Z9U4">
    <property type="interactions" value="479"/>
</dbReference>
<dbReference type="KEGG" id="cvr:CHLNCDRAFT_34794"/>
<dbReference type="SUPFAM" id="SSF52279">
    <property type="entry name" value="Beta-D-glucan exohydrolase, C-terminal domain"/>
    <property type="match status" value="1"/>
</dbReference>
<comment type="similarity">
    <text evidence="1">Belongs to the glycosyl hydrolase 3 family.</text>
</comment>
<evidence type="ECO:0008006" key="9">
    <source>
        <dbReference type="Google" id="ProtNLM"/>
    </source>
</evidence>
<dbReference type="OMA" id="KIHAVAM"/>
<dbReference type="Gene3D" id="3.20.20.300">
    <property type="entry name" value="Glycoside hydrolase, family 3, N-terminal domain"/>
    <property type="match status" value="1"/>
</dbReference>
<evidence type="ECO:0000259" key="5">
    <source>
        <dbReference type="Pfam" id="PF00933"/>
    </source>
</evidence>
<evidence type="ECO:0000256" key="3">
    <source>
        <dbReference type="ARBA" id="ARBA00022801"/>
    </source>
</evidence>
<sequence>MKVGRPGSNLPHGGTIYPINIAWAATFDDGLALRAASQVGDEMRAQYNRRARAGGPLAYSNCFGPHVHIVRDPRWGRMAETFGEDPLLQSNMAVAHVRGLQGGAGTDTYIKTVATCKHFIGNDLEGWEGVTRHTFDANITERDLRDSFLPPFEACVREGGALAVMCSYNSLNGLPACVNKPLLTGLLRGELGFAGMVVTDCTALTRIVKPRPKGPHFAGGDKRRASALAVQAGTDMACHLFDMLQPGDVSQRDLDAAVRRVLHNRVRQGHFNPLSELPFDHLDGSVFGRAAHRDTAREIAAKGTVLLKNAEGTLPLRPAAMKQVAVIGPFADQPTYILGKYYGATAGPITTPLQAIQDAVPGAKVLYNNGTALQYSK</sequence>
<dbReference type="InterPro" id="IPR017853">
    <property type="entry name" value="GH"/>
</dbReference>
<dbReference type="eggNOG" id="ENOG502QQ55">
    <property type="taxonomic scope" value="Eukaryota"/>
</dbReference>
<evidence type="ECO:0000313" key="8">
    <source>
        <dbReference type="Proteomes" id="UP000008141"/>
    </source>
</evidence>
<dbReference type="GeneID" id="17356999"/>
<protein>
    <recommendedName>
        <fullName evidence="9">Glycoside hydrolase family 3 N-terminal domain-containing protein</fullName>
    </recommendedName>
</protein>
<dbReference type="Pfam" id="PF00933">
    <property type="entry name" value="Glyco_hydro_3"/>
    <property type="match status" value="1"/>
</dbReference>
<dbReference type="Pfam" id="PF01915">
    <property type="entry name" value="Glyco_hydro_3_C"/>
    <property type="match status" value="1"/>
</dbReference>
<proteinExistence type="inferred from homology"/>
<evidence type="ECO:0000256" key="1">
    <source>
        <dbReference type="ARBA" id="ARBA00005336"/>
    </source>
</evidence>
<evidence type="ECO:0000313" key="7">
    <source>
        <dbReference type="EMBL" id="EFN57583.1"/>
    </source>
</evidence>
<evidence type="ECO:0000259" key="6">
    <source>
        <dbReference type="Pfam" id="PF01915"/>
    </source>
</evidence>
<keyword evidence="8" id="KW-1185">Reference proteome</keyword>
<feature type="non-terminal residue" evidence="7">
    <location>
        <position position="377"/>
    </location>
</feature>
<feature type="domain" description="Glycoside hydrolase family 3 N-terminal" evidence="5">
    <location>
        <begin position="13"/>
        <end position="262"/>
    </location>
</feature>
<dbReference type="InterPro" id="IPR002772">
    <property type="entry name" value="Glyco_hydro_3_C"/>
</dbReference>
<dbReference type="InterPro" id="IPR036962">
    <property type="entry name" value="Glyco_hydro_3_N_sf"/>
</dbReference>
<dbReference type="Gene3D" id="3.40.50.1700">
    <property type="entry name" value="Glycoside hydrolase family 3 C-terminal domain"/>
    <property type="match status" value="1"/>
</dbReference>
<name>E1Z9U4_CHLVA</name>
<dbReference type="GO" id="GO:0045493">
    <property type="term" value="P:xylan catabolic process"/>
    <property type="evidence" value="ECO:0007669"/>
    <property type="project" value="InterPro"/>
</dbReference>
<gene>
    <name evidence="7" type="ORF">CHLNCDRAFT_34794</name>
</gene>
<dbReference type="STRING" id="554065.E1Z9U4"/>
<reference evidence="7 8" key="1">
    <citation type="journal article" date="2010" name="Plant Cell">
        <title>The Chlorella variabilis NC64A genome reveals adaptation to photosymbiosis, coevolution with viruses, and cryptic sex.</title>
        <authorList>
            <person name="Blanc G."/>
            <person name="Duncan G."/>
            <person name="Agarkova I."/>
            <person name="Borodovsky M."/>
            <person name="Gurnon J."/>
            <person name="Kuo A."/>
            <person name="Lindquist E."/>
            <person name="Lucas S."/>
            <person name="Pangilinan J."/>
            <person name="Polle J."/>
            <person name="Salamov A."/>
            <person name="Terry A."/>
            <person name="Yamada T."/>
            <person name="Dunigan D.D."/>
            <person name="Grigoriev I.V."/>
            <person name="Claverie J.M."/>
            <person name="Van Etten J.L."/>
        </authorList>
    </citation>
    <scope>NUCLEOTIDE SEQUENCE [LARGE SCALE GENOMIC DNA]</scope>
    <source>
        <strain evidence="7 8">NC64A</strain>
    </source>
</reference>
<keyword evidence="2" id="KW-0732">Signal</keyword>
<accession>E1Z9U4</accession>
<dbReference type="InParanoid" id="E1Z9U4"/>
<organism evidence="8">
    <name type="scientific">Chlorella variabilis</name>
    <name type="common">Green alga</name>
    <dbReference type="NCBI Taxonomy" id="554065"/>
    <lineage>
        <taxon>Eukaryota</taxon>
        <taxon>Viridiplantae</taxon>
        <taxon>Chlorophyta</taxon>
        <taxon>core chlorophytes</taxon>
        <taxon>Trebouxiophyceae</taxon>
        <taxon>Chlorellales</taxon>
        <taxon>Chlorellaceae</taxon>
        <taxon>Chlorella clade</taxon>
        <taxon>Chlorella</taxon>
    </lineage>
</organism>
<evidence type="ECO:0000256" key="4">
    <source>
        <dbReference type="ARBA" id="ARBA00023295"/>
    </source>
</evidence>
<dbReference type="RefSeq" id="XP_005849685.1">
    <property type="nucleotide sequence ID" value="XM_005849623.1"/>
</dbReference>
<dbReference type="PANTHER" id="PTHR42721:SF3">
    <property type="entry name" value="BETA-D-XYLOSIDASE 5-RELATED"/>
    <property type="match status" value="1"/>
</dbReference>
<dbReference type="InterPro" id="IPR001764">
    <property type="entry name" value="Glyco_hydro_3_N"/>
</dbReference>
<evidence type="ECO:0000256" key="2">
    <source>
        <dbReference type="ARBA" id="ARBA00022729"/>
    </source>
</evidence>
<dbReference type="EMBL" id="GL433839">
    <property type="protein sequence ID" value="EFN57583.1"/>
    <property type="molecule type" value="Genomic_DNA"/>
</dbReference>
<dbReference type="SUPFAM" id="SSF51445">
    <property type="entry name" value="(Trans)glycosidases"/>
    <property type="match status" value="1"/>
</dbReference>
<dbReference type="AlphaFoldDB" id="E1Z9U4"/>
<keyword evidence="4" id="KW-0326">Glycosidase</keyword>
<dbReference type="GO" id="GO:0031222">
    <property type="term" value="P:arabinan catabolic process"/>
    <property type="evidence" value="ECO:0007669"/>
    <property type="project" value="TreeGrafter"/>
</dbReference>
<dbReference type="PRINTS" id="PR00133">
    <property type="entry name" value="GLHYDRLASE3"/>
</dbReference>
<dbReference type="GO" id="GO:0046556">
    <property type="term" value="F:alpha-L-arabinofuranosidase activity"/>
    <property type="evidence" value="ECO:0007669"/>
    <property type="project" value="TreeGrafter"/>
</dbReference>
<dbReference type="InterPro" id="IPR044993">
    <property type="entry name" value="BXL"/>
</dbReference>
<dbReference type="OrthoDB" id="509197at2759"/>
<dbReference type="GO" id="GO:0009044">
    <property type="term" value="F:xylan 1,4-beta-xylosidase activity"/>
    <property type="evidence" value="ECO:0007669"/>
    <property type="project" value="InterPro"/>
</dbReference>
<feature type="domain" description="Glycoside hydrolase family 3 C-terminal" evidence="6">
    <location>
        <begin position="304"/>
        <end position="361"/>
    </location>
</feature>
<dbReference type="PANTHER" id="PTHR42721">
    <property type="entry name" value="SUGAR HYDROLASE-RELATED"/>
    <property type="match status" value="1"/>
</dbReference>
<keyword evidence="3" id="KW-0378">Hydrolase</keyword>
<dbReference type="InterPro" id="IPR036881">
    <property type="entry name" value="Glyco_hydro_3_C_sf"/>
</dbReference>